<evidence type="ECO:0000256" key="1">
    <source>
        <dbReference type="SAM" id="MobiDB-lite"/>
    </source>
</evidence>
<proteinExistence type="predicted"/>
<evidence type="ECO:0000313" key="3">
    <source>
        <dbReference type="Proteomes" id="UP001497472"/>
    </source>
</evidence>
<evidence type="ECO:0000313" key="2">
    <source>
        <dbReference type="EMBL" id="CAK1542452.1"/>
    </source>
</evidence>
<dbReference type="AlphaFoldDB" id="A0AAV1IYY5"/>
<accession>A0AAV1IYY5</accession>
<protein>
    <submittedName>
        <fullName evidence="2">Uncharacterized protein</fullName>
    </submittedName>
</protein>
<feature type="compositionally biased region" description="Basic and acidic residues" evidence="1">
    <location>
        <begin position="1"/>
        <end position="13"/>
    </location>
</feature>
<sequence length="141" mass="16045">MAQTEGKRVEPWPKNDPPPPAWRCDCPGEPQPPNYDPYRIKVPDVVVPPLPPSNAKWNGVYCTNQRQQQGQNVTEEHYQPGFPHHTQQQQQCPEDMEAKQEEESGGFFGFLKNLFGRGKKGKGEGEMSMIGERNAQWCCAY</sequence>
<keyword evidence="3" id="KW-1185">Reference proteome</keyword>
<feature type="region of interest" description="Disordered" evidence="1">
    <location>
        <begin position="1"/>
        <end position="37"/>
    </location>
</feature>
<dbReference type="Proteomes" id="UP001497472">
    <property type="component" value="Unassembled WGS sequence"/>
</dbReference>
<comment type="caution">
    <text evidence="2">The sequence shown here is derived from an EMBL/GenBank/DDBJ whole genome shotgun (WGS) entry which is preliminary data.</text>
</comment>
<gene>
    <name evidence="2" type="ORF">LNINA_LOCUS2348</name>
</gene>
<reference evidence="2 3" key="1">
    <citation type="submission" date="2023-11" db="EMBL/GenBank/DDBJ databases">
        <authorList>
            <person name="Okamura Y."/>
        </authorList>
    </citation>
    <scope>NUCLEOTIDE SEQUENCE [LARGE SCALE GENOMIC DNA]</scope>
</reference>
<dbReference type="EMBL" id="CAVLEF010000003">
    <property type="protein sequence ID" value="CAK1542452.1"/>
    <property type="molecule type" value="Genomic_DNA"/>
</dbReference>
<name>A0AAV1IYY5_9NEOP</name>
<organism evidence="2 3">
    <name type="scientific">Leptosia nina</name>
    <dbReference type="NCBI Taxonomy" id="320188"/>
    <lineage>
        <taxon>Eukaryota</taxon>
        <taxon>Metazoa</taxon>
        <taxon>Ecdysozoa</taxon>
        <taxon>Arthropoda</taxon>
        <taxon>Hexapoda</taxon>
        <taxon>Insecta</taxon>
        <taxon>Pterygota</taxon>
        <taxon>Neoptera</taxon>
        <taxon>Endopterygota</taxon>
        <taxon>Lepidoptera</taxon>
        <taxon>Glossata</taxon>
        <taxon>Ditrysia</taxon>
        <taxon>Papilionoidea</taxon>
        <taxon>Pieridae</taxon>
        <taxon>Pierinae</taxon>
        <taxon>Leptosia</taxon>
    </lineage>
</organism>
<feature type="region of interest" description="Disordered" evidence="1">
    <location>
        <begin position="68"/>
        <end position="102"/>
    </location>
</feature>